<gene>
    <name evidence="3" type="ORF">RI543_001990</name>
</gene>
<dbReference type="GO" id="GO:0045039">
    <property type="term" value="P:protein insertion into mitochondrial inner membrane"/>
    <property type="evidence" value="ECO:0007669"/>
    <property type="project" value="TreeGrafter"/>
</dbReference>
<keyword evidence="1" id="KW-0677">Repeat</keyword>
<sequence>MNNIEQAINEARKAISENNSRKALKLLKPYKKSLTAENSSNLPLLQIFADSYLENGQLDKAYPLLVKSCELDSKGTIGGCDKFFTLGQIIGGQDGISILSQGIENISQTHNGKNINQDQVDKIVNGLLTMIEIWMTDLCMEPNAESQCEELITKAMEISENKSPEAWSTLGSIRISQQRFSDASKAFTQAWKYFEIKKKSIAEDIMNNNSNSGSASNNASHEDYVNLLQPLISLAKMCMEVGLYEIALKVEALVKEIDEDNLEAYYLEGFTNYLICKLETFKKSNPNISLIPETIYEFNSHIQEVPIDLNDQDVLDNINESRIALSFASKLGENVDPSDDISKELIDGTHALLQELGGPIPDSELQKLRKGEFLEEVEDDVDFDELSDDNEDI</sequence>
<dbReference type="PANTHER" id="PTHR46208:SF2">
    <property type="entry name" value="ASSEMBLY CHAPERONE OF RPL4"/>
    <property type="match status" value="1"/>
</dbReference>
<organism evidence="3 4">
    <name type="scientific">Arxiozyma heterogenica</name>
    <dbReference type="NCBI Taxonomy" id="278026"/>
    <lineage>
        <taxon>Eukaryota</taxon>
        <taxon>Fungi</taxon>
        <taxon>Dikarya</taxon>
        <taxon>Ascomycota</taxon>
        <taxon>Saccharomycotina</taxon>
        <taxon>Saccharomycetes</taxon>
        <taxon>Saccharomycetales</taxon>
        <taxon>Saccharomycetaceae</taxon>
        <taxon>Arxiozyma</taxon>
    </lineage>
</organism>
<comment type="caution">
    <text evidence="3">The sequence shown here is derived from an EMBL/GenBank/DDBJ whole genome shotgun (WGS) entry which is preliminary data.</text>
</comment>
<protein>
    <recommendedName>
        <fullName evidence="5">Assembly chaperone of RPL4</fullName>
    </recommendedName>
</protein>
<evidence type="ECO:0000313" key="4">
    <source>
        <dbReference type="Proteomes" id="UP001306508"/>
    </source>
</evidence>
<keyword evidence="4" id="KW-1185">Reference proteome</keyword>
<dbReference type="GO" id="GO:0030943">
    <property type="term" value="F:mitochondrion targeting sequence binding"/>
    <property type="evidence" value="ECO:0007669"/>
    <property type="project" value="TreeGrafter"/>
</dbReference>
<evidence type="ECO:0000256" key="2">
    <source>
        <dbReference type="ARBA" id="ARBA00022803"/>
    </source>
</evidence>
<evidence type="ECO:0000256" key="1">
    <source>
        <dbReference type="ARBA" id="ARBA00022737"/>
    </source>
</evidence>
<keyword evidence="2" id="KW-0802">TPR repeat</keyword>
<dbReference type="EMBL" id="JAWIZZ010000040">
    <property type="protein sequence ID" value="KAK5780863.1"/>
    <property type="molecule type" value="Genomic_DNA"/>
</dbReference>
<dbReference type="SUPFAM" id="SSF48452">
    <property type="entry name" value="TPR-like"/>
    <property type="match status" value="1"/>
</dbReference>
<accession>A0AAN7WI39</accession>
<dbReference type="CDD" id="cd24142">
    <property type="entry name" value="ACL4-like"/>
    <property type="match status" value="1"/>
</dbReference>
<dbReference type="PANTHER" id="PTHR46208">
    <property type="entry name" value="MITOCHONDRIAL IMPORT RECEPTOR SUBUNIT TOM70"/>
    <property type="match status" value="1"/>
</dbReference>
<dbReference type="InterPro" id="IPR011990">
    <property type="entry name" value="TPR-like_helical_dom_sf"/>
</dbReference>
<dbReference type="AlphaFoldDB" id="A0AAN7WI39"/>
<evidence type="ECO:0008006" key="5">
    <source>
        <dbReference type="Google" id="ProtNLM"/>
    </source>
</evidence>
<dbReference type="GO" id="GO:0030150">
    <property type="term" value="P:protein import into mitochondrial matrix"/>
    <property type="evidence" value="ECO:0007669"/>
    <property type="project" value="TreeGrafter"/>
</dbReference>
<reference evidence="4" key="1">
    <citation type="submission" date="2023-07" db="EMBL/GenBank/DDBJ databases">
        <title>A draft genome of Kazachstania heterogenica Y-27499.</title>
        <authorList>
            <person name="Donic C."/>
            <person name="Kralova J.S."/>
            <person name="Fidel L."/>
            <person name="Ben-Dor S."/>
            <person name="Jung S."/>
        </authorList>
    </citation>
    <scope>NUCLEOTIDE SEQUENCE [LARGE SCALE GENOMIC DNA]</scope>
    <source>
        <strain evidence="4">Y27499</strain>
    </source>
</reference>
<dbReference type="GO" id="GO:0005741">
    <property type="term" value="C:mitochondrial outer membrane"/>
    <property type="evidence" value="ECO:0007669"/>
    <property type="project" value="TreeGrafter"/>
</dbReference>
<proteinExistence type="predicted"/>
<dbReference type="GO" id="GO:0008320">
    <property type="term" value="F:protein transmembrane transporter activity"/>
    <property type="evidence" value="ECO:0007669"/>
    <property type="project" value="TreeGrafter"/>
</dbReference>
<name>A0AAN7WI39_9SACH</name>
<dbReference type="Proteomes" id="UP001306508">
    <property type="component" value="Unassembled WGS sequence"/>
</dbReference>
<dbReference type="Gene3D" id="1.25.40.10">
    <property type="entry name" value="Tetratricopeptide repeat domain"/>
    <property type="match status" value="2"/>
</dbReference>
<evidence type="ECO:0000313" key="3">
    <source>
        <dbReference type="EMBL" id="KAK5780863.1"/>
    </source>
</evidence>